<dbReference type="InterPro" id="IPR010026">
    <property type="entry name" value="Phage_holin_LL-H"/>
</dbReference>
<dbReference type="EMBL" id="BMOY01000010">
    <property type="protein sequence ID" value="GGJ02011.1"/>
    <property type="molecule type" value="Genomic_DNA"/>
</dbReference>
<sequence length="128" mass="13612">MNALWMSVLQHLALLLLQLVVISLLVLAHRLQPAVARWLVQHTTAKERALLRELAREAYWLAEQSLPGATGQEKLSVALQYLAGIGKRLGLAVTPDEVRAAIEVAVAEAKALAAPMQAGKSSGTGTGA</sequence>
<comment type="caution">
    <text evidence="1">The sequence shown here is derived from an EMBL/GenBank/DDBJ whole genome shotgun (WGS) entry which is preliminary data.</text>
</comment>
<evidence type="ECO:0008006" key="3">
    <source>
        <dbReference type="Google" id="ProtNLM"/>
    </source>
</evidence>
<evidence type="ECO:0000313" key="1">
    <source>
        <dbReference type="EMBL" id="GGJ02011.1"/>
    </source>
</evidence>
<name>A0A917K8H8_9BACL</name>
<dbReference type="Proteomes" id="UP000637695">
    <property type="component" value="Unassembled WGS sequence"/>
</dbReference>
<reference evidence="1" key="1">
    <citation type="journal article" date="2014" name="Int. J. Syst. Evol. Microbiol.">
        <title>Complete genome sequence of Corynebacterium casei LMG S-19264T (=DSM 44701T), isolated from a smear-ripened cheese.</title>
        <authorList>
            <consortium name="US DOE Joint Genome Institute (JGI-PGF)"/>
            <person name="Walter F."/>
            <person name="Albersmeier A."/>
            <person name="Kalinowski J."/>
            <person name="Ruckert C."/>
        </authorList>
    </citation>
    <scope>NUCLEOTIDE SEQUENCE</scope>
    <source>
        <strain evidence="1">JCM 18487</strain>
    </source>
</reference>
<protein>
    <recommendedName>
        <fullName evidence="3">Superfamily 6 holin (LLH)</fullName>
    </recommendedName>
</protein>
<organism evidence="1 2">
    <name type="scientific">Alicyclobacillus cellulosilyticus</name>
    <dbReference type="NCBI Taxonomy" id="1003997"/>
    <lineage>
        <taxon>Bacteria</taxon>
        <taxon>Bacillati</taxon>
        <taxon>Bacillota</taxon>
        <taxon>Bacilli</taxon>
        <taxon>Bacillales</taxon>
        <taxon>Alicyclobacillaceae</taxon>
        <taxon>Alicyclobacillus</taxon>
    </lineage>
</organism>
<dbReference type="Pfam" id="PF09682">
    <property type="entry name" value="Phage_holin_6_1"/>
    <property type="match status" value="1"/>
</dbReference>
<keyword evidence="2" id="KW-1185">Reference proteome</keyword>
<dbReference type="RefSeq" id="WP_188881417.1">
    <property type="nucleotide sequence ID" value="NZ_BMOY01000010.1"/>
</dbReference>
<proteinExistence type="predicted"/>
<reference evidence="1" key="2">
    <citation type="submission" date="2020-09" db="EMBL/GenBank/DDBJ databases">
        <authorList>
            <person name="Sun Q."/>
            <person name="Ohkuma M."/>
        </authorList>
    </citation>
    <scope>NUCLEOTIDE SEQUENCE</scope>
    <source>
        <strain evidence="1">JCM 18487</strain>
    </source>
</reference>
<gene>
    <name evidence="1" type="ORF">GCM10010885_09050</name>
</gene>
<dbReference type="AlphaFoldDB" id="A0A917K8H8"/>
<accession>A0A917K8H8</accession>
<evidence type="ECO:0000313" key="2">
    <source>
        <dbReference type="Proteomes" id="UP000637695"/>
    </source>
</evidence>